<evidence type="ECO:0000313" key="2">
    <source>
        <dbReference type="EMBL" id="RWA03302.1"/>
    </source>
</evidence>
<dbReference type="Proteomes" id="UP000286045">
    <property type="component" value="Unassembled WGS sequence"/>
</dbReference>
<reference evidence="2 3" key="1">
    <citation type="submission" date="2018-12" db="EMBL/GenBank/DDBJ databases">
        <title>Draft genome sequence of Xylaria grammica IHI A82.</title>
        <authorList>
            <person name="Buettner E."/>
            <person name="Kellner H."/>
        </authorList>
    </citation>
    <scope>NUCLEOTIDE SEQUENCE [LARGE SCALE GENOMIC DNA]</scope>
    <source>
        <strain evidence="2 3">IHI A82</strain>
    </source>
</reference>
<evidence type="ECO:0000256" key="1">
    <source>
        <dbReference type="SAM" id="MobiDB-lite"/>
    </source>
</evidence>
<protein>
    <submittedName>
        <fullName evidence="2">Uncharacterized protein</fullName>
    </submittedName>
</protein>
<feature type="compositionally biased region" description="Polar residues" evidence="1">
    <location>
        <begin position="58"/>
        <end position="73"/>
    </location>
</feature>
<keyword evidence="3" id="KW-1185">Reference proteome</keyword>
<dbReference type="AlphaFoldDB" id="A0A439CMB7"/>
<evidence type="ECO:0000313" key="3">
    <source>
        <dbReference type="Proteomes" id="UP000286045"/>
    </source>
</evidence>
<feature type="region of interest" description="Disordered" evidence="1">
    <location>
        <begin position="45"/>
        <end position="73"/>
    </location>
</feature>
<name>A0A439CMB7_9PEZI</name>
<dbReference type="EMBL" id="RYZI01000850">
    <property type="protein sequence ID" value="RWA03302.1"/>
    <property type="molecule type" value="Genomic_DNA"/>
</dbReference>
<sequence>MGVTDQLVPGFVQDMVVAGVGLQIRGEEVPRHRREPVPRLADLALLPGGAPRRPSARLPSSLQKMASSAPSATRTGLVNFVGRSARYSPVVKTSPSGFVPC</sequence>
<gene>
    <name evidence="2" type="ORF">EKO27_g11803</name>
</gene>
<accession>A0A439CMB7</accession>
<proteinExistence type="predicted"/>
<organism evidence="2 3">
    <name type="scientific">Xylaria grammica</name>
    <dbReference type="NCBI Taxonomy" id="363999"/>
    <lineage>
        <taxon>Eukaryota</taxon>
        <taxon>Fungi</taxon>
        <taxon>Dikarya</taxon>
        <taxon>Ascomycota</taxon>
        <taxon>Pezizomycotina</taxon>
        <taxon>Sordariomycetes</taxon>
        <taxon>Xylariomycetidae</taxon>
        <taxon>Xylariales</taxon>
        <taxon>Xylariaceae</taxon>
        <taxon>Xylaria</taxon>
    </lineage>
</organism>
<comment type="caution">
    <text evidence="2">The sequence shown here is derived from an EMBL/GenBank/DDBJ whole genome shotgun (WGS) entry which is preliminary data.</text>
</comment>